<dbReference type="STRING" id="1628148.BI198_09595"/>
<feature type="signal peptide" evidence="5">
    <location>
        <begin position="1"/>
        <end position="27"/>
    </location>
</feature>
<dbReference type="SMART" id="SM00267">
    <property type="entry name" value="GGDEF"/>
    <property type="match status" value="1"/>
</dbReference>
<comment type="cofactor">
    <cofactor evidence="1">
        <name>Mg(2+)</name>
        <dbReference type="ChEBI" id="CHEBI:18420"/>
    </cofactor>
</comment>
<dbReference type="PANTHER" id="PTHR45138">
    <property type="entry name" value="REGULATORY COMPONENTS OF SENSORY TRANSDUCTION SYSTEM"/>
    <property type="match status" value="1"/>
</dbReference>
<dbReference type="SUPFAM" id="SSF48452">
    <property type="entry name" value="TPR-like"/>
    <property type="match status" value="1"/>
</dbReference>
<dbReference type="GO" id="GO:0052621">
    <property type="term" value="F:diguanylate cyclase activity"/>
    <property type="evidence" value="ECO:0007669"/>
    <property type="project" value="UniProtKB-EC"/>
</dbReference>
<organism evidence="7 8">
    <name type="scientific">Rheinheimera salexigens</name>
    <dbReference type="NCBI Taxonomy" id="1628148"/>
    <lineage>
        <taxon>Bacteria</taxon>
        <taxon>Pseudomonadati</taxon>
        <taxon>Pseudomonadota</taxon>
        <taxon>Gammaproteobacteria</taxon>
        <taxon>Chromatiales</taxon>
        <taxon>Chromatiaceae</taxon>
        <taxon>Rheinheimera</taxon>
    </lineage>
</organism>
<evidence type="ECO:0000256" key="3">
    <source>
        <dbReference type="ARBA" id="ARBA00034247"/>
    </source>
</evidence>
<evidence type="ECO:0000313" key="8">
    <source>
        <dbReference type="Proteomes" id="UP000242258"/>
    </source>
</evidence>
<evidence type="ECO:0000259" key="6">
    <source>
        <dbReference type="PROSITE" id="PS50887"/>
    </source>
</evidence>
<dbReference type="GO" id="GO:1902201">
    <property type="term" value="P:negative regulation of bacterial-type flagellum-dependent cell motility"/>
    <property type="evidence" value="ECO:0007669"/>
    <property type="project" value="TreeGrafter"/>
</dbReference>
<keyword evidence="8" id="KW-1185">Reference proteome</keyword>
<feature type="transmembrane region" description="Helical" evidence="4">
    <location>
        <begin position="397"/>
        <end position="418"/>
    </location>
</feature>
<comment type="catalytic activity">
    <reaction evidence="3">
        <text>2 GTP = 3',3'-c-di-GMP + 2 diphosphate</text>
        <dbReference type="Rhea" id="RHEA:24898"/>
        <dbReference type="ChEBI" id="CHEBI:33019"/>
        <dbReference type="ChEBI" id="CHEBI:37565"/>
        <dbReference type="ChEBI" id="CHEBI:58805"/>
        <dbReference type="EC" id="2.7.7.65"/>
    </reaction>
</comment>
<reference evidence="7" key="1">
    <citation type="submission" date="2016-09" db="EMBL/GenBank/DDBJ databases">
        <authorList>
            <person name="Capua I."/>
            <person name="De Benedictis P."/>
            <person name="Joannis T."/>
            <person name="Lombin L.H."/>
            <person name="Cattoli G."/>
        </authorList>
    </citation>
    <scope>NUCLEOTIDE SEQUENCE [LARGE SCALE GENOMIC DNA]</scope>
    <source>
        <strain evidence="7">KH87</strain>
    </source>
</reference>
<dbReference type="AlphaFoldDB" id="A0A1E7Q6I2"/>
<evidence type="ECO:0000256" key="2">
    <source>
        <dbReference type="ARBA" id="ARBA00012528"/>
    </source>
</evidence>
<dbReference type="InterPro" id="IPR043128">
    <property type="entry name" value="Rev_trsase/Diguanyl_cyclase"/>
</dbReference>
<gene>
    <name evidence="7" type="ORF">BI198_09595</name>
</gene>
<sequence>MLSFNWAIKNTAFFILLLINVSFSAMALQSSDVQPEPVQNTIAEKLAFADEIKSSRPDKLAEILIELSDSELNLTAKEHDYYQYLYAYSLAFNAKYPDAITVLKNLIDNEDKELAYRAVVTIANVYVLTKQYLNVFYYLDQLDELEKFVTTSSVLEIGLGLKAMVYNKLGLFGLAKSYSLQLIESAQNPRFKCIGYQHYSESLFFMDNKAEFDSIYSDAIDSCNAINEQLWASIIHGHKIHFLLAEQNYSGAILMLDKYMPDVKATHYPSIINIYYSFYAYAYVGLGYYERALENAKLVLRLDETTTVYQAYLMAAEAQYKAYKALGDTKAALSSLEKFSNVKSTFDDDRLSQLKAYYLARGEIETKNQRIALLDKDNELLFLQKNIYAQEVKNHRLVMTLLVVVLIIATVLAVRGVFGRKRFKLLAEFDHLTGISNRYHFNNQAKISLEYCQNHNKPASLILFDLDFFKRINDDYGHAVGDWALIHVVKACRNFMRNNDVFGRIGGEEFAVLLPGCQPDKAMLLAEICREAISSIDTTESGHSFLINASFGVSNSGSSGYQLKQLLADADHAMYQAKKLGKDRVEAFETL</sequence>
<keyword evidence="4" id="KW-0472">Membrane</keyword>
<dbReference type="NCBIfam" id="TIGR00254">
    <property type="entry name" value="GGDEF"/>
    <property type="match status" value="1"/>
</dbReference>
<dbReference type="Proteomes" id="UP000242258">
    <property type="component" value="Unassembled WGS sequence"/>
</dbReference>
<dbReference type="Gene3D" id="3.30.70.270">
    <property type="match status" value="1"/>
</dbReference>
<dbReference type="EMBL" id="MKEK01000001">
    <property type="protein sequence ID" value="OEY69789.1"/>
    <property type="molecule type" value="Genomic_DNA"/>
</dbReference>
<dbReference type="GO" id="GO:0005886">
    <property type="term" value="C:plasma membrane"/>
    <property type="evidence" value="ECO:0007669"/>
    <property type="project" value="TreeGrafter"/>
</dbReference>
<protein>
    <recommendedName>
        <fullName evidence="2">diguanylate cyclase</fullName>
        <ecNumber evidence="2">2.7.7.65</ecNumber>
    </recommendedName>
</protein>
<evidence type="ECO:0000256" key="4">
    <source>
        <dbReference type="SAM" id="Phobius"/>
    </source>
</evidence>
<dbReference type="InterPro" id="IPR050469">
    <property type="entry name" value="Diguanylate_Cyclase"/>
</dbReference>
<evidence type="ECO:0000256" key="1">
    <source>
        <dbReference type="ARBA" id="ARBA00001946"/>
    </source>
</evidence>
<feature type="chain" id="PRO_5009200430" description="diguanylate cyclase" evidence="5">
    <location>
        <begin position="28"/>
        <end position="591"/>
    </location>
</feature>
<dbReference type="SUPFAM" id="SSF55073">
    <property type="entry name" value="Nucleotide cyclase"/>
    <property type="match status" value="1"/>
</dbReference>
<dbReference type="Gene3D" id="1.25.40.10">
    <property type="entry name" value="Tetratricopeptide repeat domain"/>
    <property type="match status" value="1"/>
</dbReference>
<dbReference type="GO" id="GO:0043709">
    <property type="term" value="P:cell adhesion involved in single-species biofilm formation"/>
    <property type="evidence" value="ECO:0007669"/>
    <property type="project" value="TreeGrafter"/>
</dbReference>
<dbReference type="FunFam" id="3.30.70.270:FF:000001">
    <property type="entry name" value="Diguanylate cyclase domain protein"/>
    <property type="match status" value="1"/>
</dbReference>
<proteinExistence type="predicted"/>
<dbReference type="CDD" id="cd01949">
    <property type="entry name" value="GGDEF"/>
    <property type="match status" value="1"/>
</dbReference>
<dbReference type="Pfam" id="PF00990">
    <property type="entry name" value="GGDEF"/>
    <property type="match status" value="1"/>
</dbReference>
<dbReference type="PROSITE" id="PS50887">
    <property type="entry name" value="GGDEF"/>
    <property type="match status" value="1"/>
</dbReference>
<evidence type="ECO:0000313" key="7">
    <source>
        <dbReference type="EMBL" id="OEY69789.1"/>
    </source>
</evidence>
<comment type="caution">
    <text evidence="7">The sequence shown here is derived from an EMBL/GenBank/DDBJ whole genome shotgun (WGS) entry which is preliminary data.</text>
</comment>
<keyword evidence="5" id="KW-0732">Signal</keyword>
<evidence type="ECO:0000256" key="5">
    <source>
        <dbReference type="SAM" id="SignalP"/>
    </source>
</evidence>
<dbReference type="InterPro" id="IPR011990">
    <property type="entry name" value="TPR-like_helical_dom_sf"/>
</dbReference>
<dbReference type="InterPro" id="IPR029787">
    <property type="entry name" value="Nucleotide_cyclase"/>
</dbReference>
<feature type="domain" description="GGDEF" evidence="6">
    <location>
        <begin position="457"/>
        <end position="590"/>
    </location>
</feature>
<keyword evidence="4" id="KW-1133">Transmembrane helix</keyword>
<dbReference type="InterPro" id="IPR000160">
    <property type="entry name" value="GGDEF_dom"/>
</dbReference>
<dbReference type="PANTHER" id="PTHR45138:SF9">
    <property type="entry name" value="DIGUANYLATE CYCLASE DGCM-RELATED"/>
    <property type="match status" value="1"/>
</dbReference>
<dbReference type="EC" id="2.7.7.65" evidence="2"/>
<name>A0A1E7Q6I2_9GAMM</name>
<keyword evidence="4" id="KW-0812">Transmembrane</keyword>
<accession>A0A1E7Q6I2</accession>